<evidence type="ECO:0000256" key="6">
    <source>
        <dbReference type="ARBA" id="ARBA00022777"/>
    </source>
</evidence>
<organism evidence="11 13">
    <name type="scientific">Rotaria magnacalcarata</name>
    <dbReference type="NCBI Taxonomy" id="392030"/>
    <lineage>
        <taxon>Eukaryota</taxon>
        <taxon>Metazoa</taxon>
        <taxon>Spiralia</taxon>
        <taxon>Gnathifera</taxon>
        <taxon>Rotifera</taxon>
        <taxon>Eurotatoria</taxon>
        <taxon>Bdelloidea</taxon>
        <taxon>Philodinida</taxon>
        <taxon>Philodinidae</taxon>
        <taxon>Rotaria</taxon>
    </lineage>
</organism>
<dbReference type="SUPFAM" id="SSF56112">
    <property type="entry name" value="Protein kinase-like (PK-like)"/>
    <property type="match status" value="1"/>
</dbReference>
<gene>
    <name evidence="11" type="ORF">KQP761_LOCUS9419</name>
    <name evidence="12" type="ORF">MBJ925_LOCUS15841</name>
</gene>
<dbReference type="Proteomes" id="UP000663824">
    <property type="component" value="Unassembled WGS sequence"/>
</dbReference>
<comment type="catalytic activity">
    <reaction evidence="8">
        <text>L-threonyl-[protein] + ATP = O-phospho-L-threonyl-[protein] + ADP + H(+)</text>
        <dbReference type="Rhea" id="RHEA:46608"/>
        <dbReference type="Rhea" id="RHEA-COMP:11060"/>
        <dbReference type="Rhea" id="RHEA-COMP:11605"/>
        <dbReference type="ChEBI" id="CHEBI:15378"/>
        <dbReference type="ChEBI" id="CHEBI:30013"/>
        <dbReference type="ChEBI" id="CHEBI:30616"/>
        <dbReference type="ChEBI" id="CHEBI:61977"/>
        <dbReference type="ChEBI" id="CHEBI:456216"/>
        <dbReference type="EC" id="2.7.11.1"/>
    </reaction>
</comment>
<dbReference type="GO" id="GO:0005524">
    <property type="term" value="F:ATP binding"/>
    <property type="evidence" value="ECO:0007669"/>
    <property type="project" value="UniProtKB-KW"/>
</dbReference>
<dbReference type="AlphaFoldDB" id="A0A815KFW9"/>
<sequence length="112" mass="13416">MNFRYVAEFSQHLMALFLFVKGTLEIMVPEWILEKRHNGEQACVWTLGISLYFLLFQQYPFRSKADIINDCSQLLFTSSTDEQAYRTMRQCLNRIGYRRPKLNNLLQLSWLR</sequence>
<protein>
    <recommendedName>
        <fullName evidence="2">non-specific serine/threonine protein kinase</fullName>
        <ecNumber evidence="2">2.7.11.1</ecNumber>
    </recommendedName>
</protein>
<comment type="caution">
    <text evidence="11">The sequence shown here is derived from an EMBL/GenBank/DDBJ whole genome shotgun (WGS) entry which is preliminary data.</text>
</comment>
<keyword evidence="7" id="KW-0067">ATP-binding</keyword>
<feature type="domain" description="Protein kinase" evidence="10">
    <location>
        <begin position="1"/>
        <end position="111"/>
    </location>
</feature>
<evidence type="ECO:0000313" key="13">
    <source>
        <dbReference type="Proteomes" id="UP000663834"/>
    </source>
</evidence>
<evidence type="ECO:0000313" key="12">
    <source>
        <dbReference type="EMBL" id="CAF2066259.1"/>
    </source>
</evidence>
<dbReference type="PANTHER" id="PTHR22984:SF25">
    <property type="entry name" value="PROTEIN KINASE DOMAIN-CONTAINING PROTEIN"/>
    <property type="match status" value="1"/>
</dbReference>
<comment type="subcellular location">
    <subcellularLocation>
        <location evidence="1">Host cell</location>
    </subcellularLocation>
</comment>
<evidence type="ECO:0000313" key="11">
    <source>
        <dbReference type="EMBL" id="CAF1395176.1"/>
    </source>
</evidence>
<comment type="catalytic activity">
    <reaction evidence="9">
        <text>L-seryl-[protein] + ATP = O-phospho-L-seryl-[protein] + ADP + H(+)</text>
        <dbReference type="Rhea" id="RHEA:17989"/>
        <dbReference type="Rhea" id="RHEA-COMP:9863"/>
        <dbReference type="Rhea" id="RHEA-COMP:11604"/>
        <dbReference type="ChEBI" id="CHEBI:15378"/>
        <dbReference type="ChEBI" id="CHEBI:29999"/>
        <dbReference type="ChEBI" id="CHEBI:30616"/>
        <dbReference type="ChEBI" id="CHEBI:83421"/>
        <dbReference type="ChEBI" id="CHEBI:456216"/>
        <dbReference type="EC" id="2.7.11.1"/>
    </reaction>
</comment>
<evidence type="ECO:0000256" key="9">
    <source>
        <dbReference type="ARBA" id="ARBA00048679"/>
    </source>
</evidence>
<evidence type="ECO:0000256" key="8">
    <source>
        <dbReference type="ARBA" id="ARBA00047899"/>
    </source>
</evidence>
<evidence type="ECO:0000256" key="1">
    <source>
        <dbReference type="ARBA" id="ARBA00004340"/>
    </source>
</evidence>
<evidence type="ECO:0000256" key="4">
    <source>
        <dbReference type="ARBA" id="ARBA00022679"/>
    </source>
</evidence>
<keyword evidence="3" id="KW-0723">Serine/threonine-protein kinase</keyword>
<dbReference type="Gene3D" id="1.10.510.10">
    <property type="entry name" value="Transferase(Phosphotransferase) domain 1"/>
    <property type="match status" value="1"/>
</dbReference>
<evidence type="ECO:0000256" key="5">
    <source>
        <dbReference type="ARBA" id="ARBA00022741"/>
    </source>
</evidence>
<proteinExistence type="predicted"/>
<keyword evidence="4" id="KW-0808">Transferase</keyword>
<dbReference type="Pfam" id="PF00069">
    <property type="entry name" value="Pkinase"/>
    <property type="match status" value="1"/>
</dbReference>
<dbReference type="GO" id="GO:0005737">
    <property type="term" value="C:cytoplasm"/>
    <property type="evidence" value="ECO:0007669"/>
    <property type="project" value="TreeGrafter"/>
</dbReference>
<reference evidence="11" key="1">
    <citation type="submission" date="2021-02" db="EMBL/GenBank/DDBJ databases">
        <authorList>
            <person name="Nowell W R."/>
        </authorList>
    </citation>
    <scope>NUCLEOTIDE SEQUENCE</scope>
</reference>
<evidence type="ECO:0000256" key="2">
    <source>
        <dbReference type="ARBA" id="ARBA00012513"/>
    </source>
</evidence>
<dbReference type="InterPro" id="IPR011009">
    <property type="entry name" value="Kinase-like_dom_sf"/>
</dbReference>
<accession>A0A815KFW9</accession>
<evidence type="ECO:0000256" key="7">
    <source>
        <dbReference type="ARBA" id="ARBA00022840"/>
    </source>
</evidence>
<dbReference type="GO" id="GO:0043657">
    <property type="term" value="C:host cell"/>
    <property type="evidence" value="ECO:0007669"/>
    <property type="project" value="UniProtKB-SubCell"/>
</dbReference>
<evidence type="ECO:0000256" key="3">
    <source>
        <dbReference type="ARBA" id="ARBA00022527"/>
    </source>
</evidence>
<dbReference type="PANTHER" id="PTHR22984">
    <property type="entry name" value="SERINE/THREONINE-PROTEIN KINASE PIM"/>
    <property type="match status" value="1"/>
</dbReference>
<dbReference type="Proteomes" id="UP000663834">
    <property type="component" value="Unassembled WGS sequence"/>
</dbReference>
<dbReference type="PROSITE" id="PS50011">
    <property type="entry name" value="PROTEIN_KINASE_DOM"/>
    <property type="match status" value="1"/>
</dbReference>
<dbReference type="EMBL" id="CAJNOW010003786">
    <property type="protein sequence ID" value="CAF1395176.1"/>
    <property type="molecule type" value="Genomic_DNA"/>
</dbReference>
<dbReference type="InterPro" id="IPR051138">
    <property type="entry name" value="PIM_Ser/Thr_kinase"/>
</dbReference>
<keyword evidence="5" id="KW-0547">Nucleotide-binding</keyword>
<dbReference type="InterPro" id="IPR000719">
    <property type="entry name" value="Prot_kinase_dom"/>
</dbReference>
<keyword evidence="6" id="KW-0418">Kinase</keyword>
<dbReference type="GO" id="GO:0004674">
    <property type="term" value="F:protein serine/threonine kinase activity"/>
    <property type="evidence" value="ECO:0007669"/>
    <property type="project" value="UniProtKB-KW"/>
</dbReference>
<dbReference type="EC" id="2.7.11.1" evidence="2"/>
<dbReference type="OrthoDB" id="9979466at2759"/>
<dbReference type="EMBL" id="CAJNRE010007573">
    <property type="protein sequence ID" value="CAF2066259.1"/>
    <property type="molecule type" value="Genomic_DNA"/>
</dbReference>
<evidence type="ECO:0000259" key="10">
    <source>
        <dbReference type="PROSITE" id="PS50011"/>
    </source>
</evidence>
<name>A0A815KFW9_9BILA</name>